<evidence type="ECO:0000313" key="3">
    <source>
        <dbReference type="Proteomes" id="UP001254165"/>
    </source>
</evidence>
<gene>
    <name evidence="2" type="ORF">QYE77_04795</name>
</gene>
<keyword evidence="3" id="KW-1185">Reference proteome</keyword>
<organism evidence="2 3">
    <name type="scientific">Thermanaerothrix solaris</name>
    <dbReference type="NCBI Taxonomy" id="3058434"/>
    <lineage>
        <taxon>Bacteria</taxon>
        <taxon>Bacillati</taxon>
        <taxon>Chloroflexota</taxon>
        <taxon>Anaerolineae</taxon>
        <taxon>Anaerolineales</taxon>
        <taxon>Anaerolineaceae</taxon>
        <taxon>Thermanaerothrix</taxon>
    </lineage>
</organism>
<keyword evidence="2" id="KW-0067">ATP-binding</keyword>
<dbReference type="EMBL" id="JAUHMF010000001">
    <property type="protein sequence ID" value="MDT8897575.1"/>
    <property type="molecule type" value="Genomic_DNA"/>
</dbReference>
<evidence type="ECO:0000256" key="1">
    <source>
        <dbReference type="SAM" id="Phobius"/>
    </source>
</evidence>
<reference evidence="2 3" key="1">
    <citation type="submission" date="2023-07" db="EMBL/GenBank/DDBJ databases">
        <title>Novel species of Thermanaerothrix with wide hydrolytic capabilities.</title>
        <authorList>
            <person name="Zayulina K.S."/>
            <person name="Podosokorskaya O.A."/>
            <person name="Elcheninov A.G."/>
        </authorList>
    </citation>
    <scope>NUCLEOTIDE SEQUENCE [LARGE SCALE GENOMIC DNA]</scope>
    <source>
        <strain evidence="2 3">4228-RoL</strain>
    </source>
</reference>
<protein>
    <submittedName>
        <fullName evidence="2">ATP-binding protein</fullName>
    </submittedName>
</protein>
<dbReference type="RefSeq" id="WP_315624236.1">
    <property type="nucleotide sequence ID" value="NZ_JAUHMF010000001.1"/>
</dbReference>
<evidence type="ECO:0000313" key="2">
    <source>
        <dbReference type="EMBL" id="MDT8897575.1"/>
    </source>
</evidence>
<feature type="transmembrane region" description="Helical" evidence="1">
    <location>
        <begin position="12"/>
        <end position="33"/>
    </location>
</feature>
<dbReference type="Proteomes" id="UP001254165">
    <property type="component" value="Unassembled WGS sequence"/>
</dbReference>
<keyword evidence="1" id="KW-1133">Transmembrane helix</keyword>
<sequence>MASAQIKRSVYWLVYAGVNLILVLVVWGILSLVNPPAPNVESLRQLFLRKLGDWIVLYPGLERVGDQLAQFDWKLLVAILFVSILNTIKPLQTYIEEWTQVFSERLFSPPPSFIGDPPPVSDPLDFASGKIAFVGRDEVQQQLDNFLKRPESFLWWFLTGGAGVGKSRLALEWVQKLRKKPYYCHAGFYQGGMIPEWRPKRPTVIVVDNAAEFVDDVFKMLNSFTQSGSKQGIPLRVLLVERTMPESLKDLNEQDKYQRYRYQDALVLKNLSDQDIRALLGSKLSEKYIKRIISVSEGNPLLALAAKQLLLETGELKWQNRFELLEEWAKRMVRKYKQVGLKENYLPLIALATFARKLTLNDAREYIGGELPSKDMMQRILQQRVDNELPGITPDLFGEAFVLHVLGTMFYEDERKHFIRKGWEANPQGVASFLVKLILDFPTHSLIEELDTPPGDSAHLVYWCASRVTLIYVYGENGELEEMKRVLEGLKAVAGRYGGEVAIQEALAQGYVNAINHYGEAGELGAMERALEGLKAVADRHGGEVAIQVALAQGYFNAIHDYGRAGELEAMGEVLEGLEAVADRHDGEVAIQAELAKGYVFAESVYRAAGQPQKAEVLIRKARRLRQSHL</sequence>
<comment type="caution">
    <text evidence="2">The sequence shown here is derived from an EMBL/GenBank/DDBJ whole genome shotgun (WGS) entry which is preliminary data.</text>
</comment>
<name>A0ABU3NL56_9CHLR</name>
<accession>A0ABU3NL56</accession>
<proteinExistence type="predicted"/>
<keyword evidence="1" id="KW-0812">Transmembrane</keyword>
<dbReference type="InterPro" id="IPR027417">
    <property type="entry name" value="P-loop_NTPase"/>
</dbReference>
<dbReference type="SUPFAM" id="SSF52540">
    <property type="entry name" value="P-loop containing nucleoside triphosphate hydrolases"/>
    <property type="match status" value="1"/>
</dbReference>
<keyword evidence="1" id="KW-0472">Membrane</keyword>
<dbReference type="GO" id="GO:0005524">
    <property type="term" value="F:ATP binding"/>
    <property type="evidence" value="ECO:0007669"/>
    <property type="project" value="UniProtKB-KW"/>
</dbReference>
<keyword evidence="2" id="KW-0547">Nucleotide-binding</keyword>